<keyword evidence="21" id="KW-1185">Reference proteome</keyword>
<organism evidence="16 21">
    <name type="scientific">Rotaria sordida</name>
    <dbReference type="NCBI Taxonomy" id="392033"/>
    <lineage>
        <taxon>Eukaryota</taxon>
        <taxon>Metazoa</taxon>
        <taxon>Spiralia</taxon>
        <taxon>Gnathifera</taxon>
        <taxon>Rotifera</taxon>
        <taxon>Eurotatoria</taxon>
        <taxon>Bdelloidea</taxon>
        <taxon>Philodinida</taxon>
        <taxon>Philodinidae</taxon>
        <taxon>Rotaria</taxon>
    </lineage>
</organism>
<reference evidence="16" key="1">
    <citation type="submission" date="2021-02" db="EMBL/GenBank/DDBJ databases">
        <authorList>
            <person name="Nowell W R."/>
        </authorList>
    </citation>
    <scope>NUCLEOTIDE SEQUENCE</scope>
</reference>
<dbReference type="Proteomes" id="UP000663864">
    <property type="component" value="Unassembled WGS sequence"/>
</dbReference>
<dbReference type="Pfam" id="PF05699">
    <property type="entry name" value="Dimer_Tnp_hAT"/>
    <property type="match status" value="1"/>
</dbReference>
<feature type="domain" description="HAT C-terminal dimerisation" evidence="7">
    <location>
        <begin position="573"/>
        <end position="629"/>
    </location>
</feature>
<dbReference type="Proteomes" id="UP000663874">
    <property type="component" value="Unassembled WGS sequence"/>
</dbReference>
<evidence type="ECO:0000256" key="2">
    <source>
        <dbReference type="ARBA" id="ARBA00022723"/>
    </source>
</evidence>
<proteinExistence type="predicted"/>
<dbReference type="SUPFAM" id="SSF53098">
    <property type="entry name" value="Ribonuclease H-like"/>
    <property type="match status" value="1"/>
</dbReference>
<dbReference type="EMBL" id="CAJNOO010002205">
    <property type="protein sequence ID" value="CAF1245743.1"/>
    <property type="molecule type" value="Genomic_DNA"/>
</dbReference>
<dbReference type="EMBL" id="CAJOBE010014077">
    <property type="protein sequence ID" value="CAF4173506.1"/>
    <property type="molecule type" value="Genomic_DNA"/>
</dbReference>
<evidence type="ECO:0000313" key="18">
    <source>
        <dbReference type="EMBL" id="CAF3759913.1"/>
    </source>
</evidence>
<dbReference type="EMBL" id="CAJNOH010001065">
    <property type="protein sequence ID" value="CAF1171019.1"/>
    <property type="molecule type" value="Genomic_DNA"/>
</dbReference>
<evidence type="ECO:0000259" key="7">
    <source>
        <dbReference type="Pfam" id="PF05699"/>
    </source>
</evidence>
<dbReference type="Proteomes" id="UP000663889">
    <property type="component" value="Unassembled WGS sequence"/>
</dbReference>
<dbReference type="EMBL" id="CAJNOU010000202">
    <property type="protein sequence ID" value="CAF0913220.1"/>
    <property type="molecule type" value="Genomic_DNA"/>
</dbReference>
<dbReference type="EMBL" id="CAJNOL010002318">
    <property type="protein sequence ID" value="CAF1488101.1"/>
    <property type="molecule type" value="Genomic_DNA"/>
</dbReference>
<evidence type="ECO:0000313" key="11">
    <source>
        <dbReference type="EMBL" id="CAF0913220.1"/>
    </source>
</evidence>
<evidence type="ECO:0000313" key="13">
    <source>
        <dbReference type="EMBL" id="CAF1142624.1"/>
    </source>
</evidence>
<comment type="caution">
    <text evidence="16">The sequence shown here is derived from an EMBL/GenBank/DDBJ whole genome shotgun (WGS) entry which is preliminary data.</text>
</comment>
<dbReference type="EMBL" id="CAJNOL010001516">
    <property type="protein sequence ID" value="CAF1374475.1"/>
    <property type="molecule type" value="Genomic_DNA"/>
</dbReference>
<dbReference type="InterPro" id="IPR008906">
    <property type="entry name" value="HATC_C_dom"/>
</dbReference>
<evidence type="ECO:0000313" key="21">
    <source>
        <dbReference type="Proteomes" id="UP000663870"/>
    </source>
</evidence>
<keyword evidence="2" id="KW-0479">Metal-binding</keyword>
<evidence type="ECO:0000313" key="10">
    <source>
        <dbReference type="EMBL" id="CAF0873739.1"/>
    </source>
</evidence>
<keyword evidence="5" id="KW-0539">Nucleus</keyword>
<evidence type="ECO:0000313" key="9">
    <source>
        <dbReference type="EMBL" id="CAF0840627.1"/>
    </source>
</evidence>
<dbReference type="InterPro" id="IPR012337">
    <property type="entry name" value="RNaseH-like_sf"/>
</dbReference>
<evidence type="ECO:0000256" key="3">
    <source>
        <dbReference type="ARBA" id="ARBA00022771"/>
    </source>
</evidence>
<evidence type="ECO:0000313" key="14">
    <source>
        <dbReference type="EMBL" id="CAF1171019.1"/>
    </source>
</evidence>
<dbReference type="Proteomes" id="UP000663882">
    <property type="component" value="Unassembled WGS sequence"/>
</dbReference>
<dbReference type="OrthoDB" id="10057873at2759"/>
<evidence type="ECO:0000256" key="5">
    <source>
        <dbReference type="ARBA" id="ARBA00023242"/>
    </source>
</evidence>
<dbReference type="AlphaFoldDB" id="A0A815IWT7"/>
<keyword evidence="4" id="KW-0862">Zinc</keyword>
<evidence type="ECO:0000313" key="12">
    <source>
        <dbReference type="EMBL" id="CAF1056471.1"/>
    </source>
</evidence>
<protein>
    <recommendedName>
        <fullName evidence="7">HAT C-terminal dimerisation domain-containing protein</fullName>
    </recommendedName>
</protein>
<evidence type="ECO:0000313" key="17">
    <source>
        <dbReference type="EMBL" id="CAF1488101.1"/>
    </source>
</evidence>
<evidence type="ECO:0000313" key="15">
    <source>
        <dbReference type="EMBL" id="CAF1245743.1"/>
    </source>
</evidence>
<dbReference type="Proteomes" id="UP000663854">
    <property type="component" value="Unassembled WGS sequence"/>
</dbReference>
<dbReference type="GO" id="GO:0046983">
    <property type="term" value="F:protein dimerization activity"/>
    <property type="evidence" value="ECO:0007669"/>
    <property type="project" value="InterPro"/>
</dbReference>
<accession>A0A815IWT7</accession>
<dbReference type="InterPro" id="IPR052035">
    <property type="entry name" value="ZnF_BED_domain_contain"/>
</dbReference>
<dbReference type="EMBL" id="CAJNOL010000096">
    <property type="protein sequence ID" value="CAF0840627.1"/>
    <property type="molecule type" value="Genomic_DNA"/>
</dbReference>
<evidence type="ECO:0000256" key="4">
    <source>
        <dbReference type="ARBA" id="ARBA00022833"/>
    </source>
</evidence>
<feature type="compositionally biased region" description="Acidic residues" evidence="6">
    <location>
        <begin position="305"/>
        <end position="317"/>
    </location>
</feature>
<dbReference type="Proteomes" id="UP000663870">
    <property type="component" value="Unassembled WGS sequence"/>
</dbReference>
<dbReference type="PANTHER" id="PTHR46481:SF10">
    <property type="entry name" value="ZINC FINGER BED DOMAIN-CONTAINING PROTEIN 39"/>
    <property type="match status" value="1"/>
</dbReference>
<feature type="region of interest" description="Disordered" evidence="6">
    <location>
        <begin position="495"/>
        <end position="523"/>
    </location>
</feature>
<name>A0A815IWT7_9BILA</name>
<evidence type="ECO:0000256" key="6">
    <source>
        <dbReference type="SAM" id="MobiDB-lite"/>
    </source>
</evidence>
<dbReference type="Proteomes" id="UP000663836">
    <property type="component" value="Unassembled WGS sequence"/>
</dbReference>
<dbReference type="PANTHER" id="PTHR46481">
    <property type="entry name" value="ZINC FINGER BED DOMAIN-CONTAINING PROTEIN 4"/>
    <property type="match status" value="1"/>
</dbReference>
<evidence type="ECO:0000313" key="16">
    <source>
        <dbReference type="EMBL" id="CAF1374475.1"/>
    </source>
</evidence>
<keyword evidence="3" id="KW-0863">Zinc-finger</keyword>
<feature type="region of interest" description="Disordered" evidence="6">
    <location>
        <begin position="305"/>
        <end position="336"/>
    </location>
</feature>
<dbReference type="EMBL" id="CAJNOH010000107">
    <property type="protein sequence ID" value="CAF0873739.1"/>
    <property type="molecule type" value="Genomic_DNA"/>
</dbReference>
<gene>
    <name evidence="20" type="ORF">FNK824_LOCUS34817</name>
    <name evidence="19" type="ORF">JBS370_LOCUS32033</name>
    <name evidence="16" type="ORF">JXQ802_LOCUS33331</name>
    <name evidence="17" type="ORF">JXQ802_LOCUS39698</name>
    <name evidence="8" type="ORF">JXQ802_LOCUS6125</name>
    <name evidence="9" type="ORF">JXQ802_LOCUS6164</name>
    <name evidence="18" type="ORF">OTI717_LOCUS16059</name>
    <name evidence="13" type="ORF">PYM288_LOCUS21789</name>
    <name evidence="14" type="ORF">PYM288_LOCUS23272</name>
    <name evidence="10" type="ORF">PYM288_LOCUS8181</name>
    <name evidence="15" type="ORF">RFH988_LOCUS26909</name>
    <name evidence="11" type="ORF">SEV965_LOCUS6255</name>
    <name evidence="12" type="ORF">ZHD862_LOCUS15333</name>
</gene>
<dbReference type="Proteomes" id="UP000663823">
    <property type="component" value="Unassembled WGS sequence"/>
</dbReference>
<sequence length="634" mass="72185">MQMDSSSNITTIDLTLPTADAQTSSSNDDKISCTVKTKIGRHGLEQYYEDFKEYNAGDLKGKTSAICILCKEMVWHVKGSTSNYYRHLQRKHKPEYDLWSKNESQKKNENKLKQISLEDSLSSSSHTSKYGSSHHRQVELTKMVFENFIIGLDLPLSITEKPAFIQAMMIVDPKFRVPSRRSIASDYLPKIHEQITNKLKHVCSSADFVSLTFDGWTDRRMRAFYAITMHYIDHMGQLKAHLLAFNPLSGNHTGENLFMEYDRVSTAFSIGNKVVRLITDNASNNLSAFGELVIPGFESYFITEDDTEGSDDNDDQNEINLNVSEGHPPDDDEEQRKPELVLSMKDLAVLREFISIFTLLVEATNRTQAEQCVSISLVAPSVLGIYYDLENELKLCKYISSLCNALIISLKERFGGLLLNLGIPVDDHIKRRSTFHLFSDDIFLISSFLDGQFRLRWILQSPLSQDIKNRLCDKIKRIVAQAAFQVYDSVSNVQTADGAQPETTSTAIDNSQSGGKNSYDNSLTPKRKSLFAYYETSPMPPKKMRINIMDEINEEIMLFLKDQRYETDLIFMKKNHFPYLHRLALKVLCVPATSAPAERVFSQSGLLMRPHRSRLSKDMLSKLTFVKCNLDLLN</sequence>
<evidence type="ECO:0000313" key="19">
    <source>
        <dbReference type="EMBL" id="CAF4107516.1"/>
    </source>
</evidence>
<dbReference type="EMBL" id="CAJOAX010001963">
    <property type="protein sequence ID" value="CAF3759913.1"/>
    <property type="molecule type" value="Genomic_DNA"/>
</dbReference>
<dbReference type="EMBL" id="CAJOBD010008231">
    <property type="protein sequence ID" value="CAF4107516.1"/>
    <property type="molecule type" value="Genomic_DNA"/>
</dbReference>
<dbReference type="EMBL" id="CAJNOH010000886">
    <property type="protein sequence ID" value="CAF1142624.1"/>
    <property type="molecule type" value="Genomic_DNA"/>
</dbReference>
<dbReference type="EMBL" id="CAJNOL010000095">
    <property type="protein sequence ID" value="CAF0839866.1"/>
    <property type="molecule type" value="Genomic_DNA"/>
</dbReference>
<evidence type="ECO:0000313" key="8">
    <source>
        <dbReference type="EMBL" id="CAF0839866.1"/>
    </source>
</evidence>
<evidence type="ECO:0000313" key="20">
    <source>
        <dbReference type="EMBL" id="CAF4173506.1"/>
    </source>
</evidence>
<evidence type="ECO:0000256" key="1">
    <source>
        <dbReference type="ARBA" id="ARBA00004123"/>
    </source>
</evidence>
<comment type="subcellular location">
    <subcellularLocation>
        <location evidence="1">Nucleus</location>
    </subcellularLocation>
</comment>
<dbReference type="EMBL" id="CAJNOT010000690">
    <property type="protein sequence ID" value="CAF1056471.1"/>
    <property type="molecule type" value="Genomic_DNA"/>
</dbReference>